<dbReference type="EMBL" id="CP010904">
    <property type="protein sequence ID" value="AKJ65091.1"/>
    <property type="molecule type" value="Genomic_DNA"/>
</dbReference>
<dbReference type="PROSITE" id="PS00163">
    <property type="entry name" value="FUMARATE_LYASES"/>
    <property type="match status" value="1"/>
</dbReference>
<evidence type="ECO:0000313" key="2">
    <source>
        <dbReference type="EMBL" id="AKJ65091.1"/>
    </source>
</evidence>
<sequence>MTAATKRAQETRTERDALGERRIAAQAPWGIHTERARDNFRLTGRPVRRAFILALLDVKRACAEANRELGHLEDRVGEAIVSACEDLIADFTHEAFPVDALQGGAGTSLNMNVNEVVANRALARLGRASGDYGTVHPLDHVNLHQSTNDTVPTALRVAAIRGLRELSAAFAELQGAFQRKEQAFANIVALGRTERVAAVPLTLGAEFSAFAGAFARDRWRTFKCEERLRVVNLGGTAVGTGLTAPRDYIFLAIEKLRTATGVGLSRGENMVDQTANADAFVEVSGVLDAAASNLIKIADDLRTLSMLGEIRLPAVQPGSSIMPGKVNPVILESVIQAAIRVRAHHGTVADGASRASLQICEFLPLLGDALLESIELLANAAQSLAVHADGIEADAARCREHLDRSPELITAFVPELGYDRCAGLVKDWKCTDHGDMRAFLKEKLGDDAVRERLSPQALTALGHQEARKKY</sequence>
<keyword evidence="3" id="KW-1185">Reference proteome</keyword>
<dbReference type="InterPro" id="IPR008948">
    <property type="entry name" value="L-Aspartase-like"/>
</dbReference>
<dbReference type="AlphaFoldDB" id="A0A0G3EF57"/>
<dbReference type="PRINTS" id="PR00149">
    <property type="entry name" value="FUMRATELYASE"/>
</dbReference>
<dbReference type="Proteomes" id="UP000035268">
    <property type="component" value="Chromosome"/>
</dbReference>
<dbReference type="Gene3D" id="1.10.275.10">
    <property type="entry name" value="Fumarase/aspartase (N-terminal domain)"/>
    <property type="match status" value="1"/>
</dbReference>
<dbReference type="PATRIC" id="fig|1609981.3.peg.1926"/>
<proteinExistence type="predicted"/>
<dbReference type="InterPro" id="IPR000362">
    <property type="entry name" value="Fumarate_lyase_fam"/>
</dbReference>
<dbReference type="PANTHER" id="PTHR42696">
    <property type="entry name" value="ASPARTATE AMMONIA-LYASE"/>
    <property type="match status" value="1"/>
</dbReference>
<gene>
    <name evidence="2" type="ORF">L21SP4_01854</name>
</gene>
<dbReference type="Pfam" id="PF00206">
    <property type="entry name" value="Lyase_1"/>
    <property type="match status" value="1"/>
</dbReference>
<organism evidence="2 3">
    <name type="scientific">Kiritimatiella glycovorans</name>
    <dbReference type="NCBI Taxonomy" id="1307763"/>
    <lineage>
        <taxon>Bacteria</taxon>
        <taxon>Pseudomonadati</taxon>
        <taxon>Kiritimatiellota</taxon>
        <taxon>Kiritimatiellia</taxon>
        <taxon>Kiritimatiellales</taxon>
        <taxon>Kiritimatiellaceae</taxon>
        <taxon>Kiritimatiella</taxon>
    </lineage>
</organism>
<evidence type="ECO:0000313" key="3">
    <source>
        <dbReference type="Proteomes" id="UP000035268"/>
    </source>
</evidence>
<dbReference type="InterPro" id="IPR022761">
    <property type="entry name" value="Fumarate_lyase_N"/>
</dbReference>
<evidence type="ECO:0000259" key="1">
    <source>
        <dbReference type="Pfam" id="PF00206"/>
    </source>
</evidence>
<reference evidence="2 3" key="2">
    <citation type="journal article" date="2016" name="ISME J.">
        <title>Characterization of the first cultured representative of Verrucomicrobia subdivision 5 indicates the proposal of a novel phylum.</title>
        <authorList>
            <person name="Spring S."/>
            <person name="Bunk B."/>
            <person name="Sproer C."/>
            <person name="Schumann P."/>
            <person name="Rohde M."/>
            <person name="Tindall B.J."/>
            <person name="Klenk H.P."/>
        </authorList>
    </citation>
    <scope>NUCLEOTIDE SEQUENCE [LARGE SCALE GENOMIC DNA]</scope>
    <source>
        <strain evidence="2 3">L21-Fru-AB</strain>
    </source>
</reference>
<name>A0A0G3EF57_9BACT</name>
<dbReference type="InterPro" id="IPR051546">
    <property type="entry name" value="Aspartate_Ammonia-Lyase"/>
</dbReference>
<dbReference type="KEGG" id="vbl:L21SP4_01854"/>
<dbReference type="STRING" id="1307763.L21SP4_01854"/>
<dbReference type="PANTHER" id="PTHR42696:SF2">
    <property type="entry name" value="ASPARTATE AMMONIA-LYASE"/>
    <property type="match status" value="1"/>
</dbReference>
<reference evidence="3" key="1">
    <citation type="submission" date="2015-02" db="EMBL/GenBank/DDBJ databases">
        <title>Description and complete genome sequence of the first cultured representative of the subdivision 5 of the Verrucomicrobia phylum.</title>
        <authorList>
            <person name="Spring S."/>
            <person name="Bunk B."/>
            <person name="Sproer C."/>
            <person name="Klenk H.-P."/>
        </authorList>
    </citation>
    <scope>NUCLEOTIDE SEQUENCE [LARGE SCALE GENOMIC DNA]</scope>
    <source>
        <strain evidence="3">L21-Fru-AB</strain>
    </source>
</reference>
<keyword evidence="2" id="KW-0456">Lyase</keyword>
<dbReference type="GO" id="GO:0006531">
    <property type="term" value="P:aspartate metabolic process"/>
    <property type="evidence" value="ECO:0007669"/>
    <property type="project" value="TreeGrafter"/>
</dbReference>
<accession>A0A0G3EF57</accession>
<dbReference type="InterPro" id="IPR020557">
    <property type="entry name" value="Fumarate_lyase_CS"/>
</dbReference>
<protein>
    <submittedName>
        <fullName evidence="2">Aspartate ammonia-lyase</fullName>
    </submittedName>
</protein>
<dbReference type="InterPro" id="IPR024083">
    <property type="entry name" value="Fumarase/histidase_N"/>
</dbReference>
<dbReference type="RefSeq" id="WP_052882357.1">
    <property type="nucleotide sequence ID" value="NZ_CP010904.1"/>
</dbReference>
<dbReference type="OrthoDB" id="9802809at2"/>
<dbReference type="Gene3D" id="1.20.200.10">
    <property type="entry name" value="Fumarase/aspartase (Central domain)"/>
    <property type="match status" value="1"/>
</dbReference>
<dbReference type="GO" id="GO:0008797">
    <property type="term" value="F:aspartate ammonia-lyase activity"/>
    <property type="evidence" value="ECO:0007669"/>
    <property type="project" value="TreeGrafter"/>
</dbReference>
<feature type="domain" description="Fumarate lyase N-terminal" evidence="1">
    <location>
        <begin position="20"/>
        <end position="342"/>
    </location>
</feature>
<dbReference type="SUPFAM" id="SSF48557">
    <property type="entry name" value="L-aspartase-like"/>
    <property type="match status" value="1"/>
</dbReference>
<dbReference type="GO" id="GO:0005829">
    <property type="term" value="C:cytosol"/>
    <property type="evidence" value="ECO:0007669"/>
    <property type="project" value="TreeGrafter"/>
</dbReference>